<dbReference type="Proteomes" id="UP000533598">
    <property type="component" value="Unassembled WGS sequence"/>
</dbReference>
<dbReference type="EMBL" id="JACHMH010000001">
    <property type="protein sequence ID" value="MBB4676205.1"/>
    <property type="molecule type" value="Genomic_DNA"/>
</dbReference>
<feature type="domain" description="RsbT co-antagonist protein RsbRD N-terminal" evidence="2">
    <location>
        <begin position="23"/>
        <end position="159"/>
    </location>
</feature>
<feature type="domain" description="PucR C-terminal helix-turn-helix" evidence="1">
    <location>
        <begin position="326"/>
        <end position="384"/>
    </location>
</feature>
<dbReference type="PANTHER" id="PTHR33744">
    <property type="entry name" value="CARBOHYDRATE DIACID REGULATOR"/>
    <property type="match status" value="1"/>
</dbReference>
<dbReference type="InterPro" id="IPR051448">
    <property type="entry name" value="CdaR-like_regulators"/>
</dbReference>
<dbReference type="Pfam" id="PF14361">
    <property type="entry name" value="RsbRD_N"/>
    <property type="match status" value="1"/>
</dbReference>
<dbReference type="PANTHER" id="PTHR33744:SF1">
    <property type="entry name" value="DNA-BINDING TRANSCRIPTIONAL ACTIVATOR ADER"/>
    <property type="match status" value="1"/>
</dbReference>
<evidence type="ECO:0000259" key="1">
    <source>
        <dbReference type="Pfam" id="PF13556"/>
    </source>
</evidence>
<organism evidence="3 4">
    <name type="scientific">Crossiella cryophila</name>
    <dbReference type="NCBI Taxonomy" id="43355"/>
    <lineage>
        <taxon>Bacteria</taxon>
        <taxon>Bacillati</taxon>
        <taxon>Actinomycetota</taxon>
        <taxon>Actinomycetes</taxon>
        <taxon>Pseudonocardiales</taxon>
        <taxon>Pseudonocardiaceae</taxon>
        <taxon>Crossiella</taxon>
    </lineage>
</organism>
<name>A0A7W7FSQ3_9PSEU</name>
<dbReference type="InterPro" id="IPR042070">
    <property type="entry name" value="PucR_C-HTH_sf"/>
</dbReference>
<sequence>MTTPSFPGAVRRLARQLTGQVPGLALALATRIRTEVPAYQDDRLVSFADLVAECEANLLQGLRDVESPSWSGTDAARVLGHRRAEQGFPVEATLRSYRIGGQFMWETFVSAAGSDLGDQRAVLAAATTLWTFIDTYSAALAEGHRLASEDRARTDTEVRSALLEALFAGKSAAGRSLLDCAADLRLPAAGRFLVVVADTHALPRIEERLRLRGTISVWRQEIDAQAGIVLLPPSGSVEQLCAHLAGHTRARVGVSAEYHQIEATPAARHAAGLARAAVGPHGPGVLRHDREPVPILLASAPEAARAVAQAALGPVLELPARDRELLLATLRVWLGHDGATSAAAAELHCHRNTVRYRLRRLEDLTGLSLTSPKALSELHLALEALRLLPQRDTPAERVGS</sequence>
<dbReference type="AlphaFoldDB" id="A0A7W7FSQ3"/>
<dbReference type="Pfam" id="PF13556">
    <property type="entry name" value="HTH_30"/>
    <property type="match status" value="1"/>
</dbReference>
<gene>
    <name evidence="3" type="ORF">HNR67_002323</name>
</gene>
<keyword evidence="4" id="KW-1185">Reference proteome</keyword>
<comment type="caution">
    <text evidence="3">The sequence shown here is derived from an EMBL/GenBank/DDBJ whole genome shotgun (WGS) entry which is preliminary data.</text>
</comment>
<evidence type="ECO:0000313" key="3">
    <source>
        <dbReference type="EMBL" id="MBB4676205.1"/>
    </source>
</evidence>
<evidence type="ECO:0000259" key="2">
    <source>
        <dbReference type="Pfam" id="PF14361"/>
    </source>
</evidence>
<dbReference type="InterPro" id="IPR025736">
    <property type="entry name" value="PucR_C-HTH_dom"/>
</dbReference>
<accession>A0A7W7FSQ3</accession>
<evidence type="ECO:0000313" key="4">
    <source>
        <dbReference type="Proteomes" id="UP000533598"/>
    </source>
</evidence>
<dbReference type="RefSeq" id="WP_185002060.1">
    <property type="nucleotide sequence ID" value="NZ_BAAAUI010000016.1"/>
</dbReference>
<dbReference type="Gene3D" id="1.10.10.2840">
    <property type="entry name" value="PucR C-terminal helix-turn-helix domain"/>
    <property type="match status" value="1"/>
</dbReference>
<protein>
    <recommendedName>
        <fullName evidence="5">PucR family transcriptional regulator</fullName>
    </recommendedName>
</protein>
<reference evidence="3 4" key="1">
    <citation type="submission" date="2020-08" db="EMBL/GenBank/DDBJ databases">
        <title>Sequencing the genomes of 1000 actinobacteria strains.</title>
        <authorList>
            <person name="Klenk H.-P."/>
        </authorList>
    </citation>
    <scope>NUCLEOTIDE SEQUENCE [LARGE SCALE GENOMIC DNA]</scope>
    <source>
        <strain evidence="3 4">DSM 44230</strain>
    </source>
</reference>
<evidence type="ECO:0008006" key="5">
    <source>
        <dbReference type="Google" id="ProtNLM"/>
    </source>
</evidence>
<proteinExistence type="predicted"/>
<dbReference type="InterPro" id="IPR025751">
    <property type="entry name" value="RsbRD_N_dom"/>
</dbReference>